<evidence type="ECO:0000256" key="1">
    <source>
        <dbReference type="SAM" id="SignalP"/>
    </source>
</evidence>
<feature type="domain" description="SET" evidence="2">
    <location>
        <begin position="198"/>
        <end position="340"/>
    </location>
</feature>
<dbReference type="OrthoDB" id="5560686at2759"/>
<dbReference type="SUPFAM" id="SSF82199">
    <property type="entry name" value="SET domain"/>
    <property type="match status" value="1"/>
</dbReference>
<feature type="chain" id="PRO_5009192553" description="SET domain-containing protein" evidence="1">
    <location>
        <begin position="25"/>
        <end position="527"/>
    </location>
</feature>
<evidence type="ECO:0000313" key="4">
    <source>
        <dbReference type="Proteomes" id="UP000095751"/>
    </source>
</evidence>
<accession>A0A1E7F2A2</accession>
<dbReference type="InParanoid" id="A0A1E7F2A2"/>
<keyword evidence="4" id="KW-1185">Reference proteome</keyword>
<evidence type="ECO:0000259" key="2">
    <source>
        <dbReference type="PROSITE" id="PS50280"/>
    </source>
</evidence>
<dbReference type="Pfam" id="PF00856">
    <property type="entry name" value="SET"/>
    <property type="match status" value="1"/>
</dbReference>
<dbReference type="EMBL" id="KV784365">
    <property type="protein sequence ID" value="OEU12254.1"/>
    <property type="molecule type" value="Genomic_DNA"/>
</dbReference>
<name>A0A1E7F2A2_9STRA</name>
<gene>
    <name evidence="3" type="ORF">FRACYDRAFT_227681</name>
</gene>
<dbReference type="AlphaFoldDB" id="A0A1E7F2A2"/>
<evidence type="ECO:0000313" key="3">
    <source>
        <dbReference type="EMBL" id="OEU12254.1"/>
    </source>
</evidence>
<sequence>MVVPNFLVSTIIVWFLSFPVATLCDISSSSRVPDECQLVYARVPDTDDQWATYTMIPRKTGTNVRKHGDIVIQWTDPEFPNYMDDESYNYDRLTWNGQETGGQYEGKFVVESIVTGIGMVAQSTTNNGGHNVLPLVPRVDEGSLTRFDSPGAGATTSYHNLTWWFSKDLEAGDELLYSHEGKKTTIPQSGNGNVRKRPSLEYLKENAYCMDNLFPRKSRVKEAGRGAYATRDLLKDSIVGPVPVALVHRDELRSKTNHNDQLLLNYCLGHNSSNWLLFPYSPIINLINHYNVPNVELQWSAPPSSNINQNDNKKIQPMMLLELVATRPIQKGEEIYLNYGKEWEDAWWKHDRDIWKPSNTHYTPSYVMDDAIRMMRTEQEQKEHPYPDNLFTSCFYRYSDRSEDERATGQNSKKKDSITSFRWHLTKGLYDLKNFRPCQVLKRMEDNSGRSAYAARILNRPGLDITEIIPKDELHVVTHIPRAAIQFSDKAYTTDQHLKYAFRHEIGLPEDLIPSSWKIKDQPAIDA</sequence>
<dbReference type="PROSITE" id="PS50280">
    <property type="entry name" value="SET"/>
    <property type="match status" value="1"/>
</dbReference>
<dbReference type="InterPro" id="IPR001214">
    <property type="entry name" value="SET_dom"/>
</dbReference>
<protein>
    <recommendedName>
        <fullName evidence="2">SET domain-containing protein</fullName>
    </recommendedName>
</protein>
<proteinExistence type="predicted"/>
<reference evidence="3 4" key="1">
    <citation type="submission" date="2016-09" db="EMBL/GenBank/DDBJ databases">
        <title>Extensive genetic diversity and differential bi-allelic expression allows diatom success in the polar Southern Ocean.</title>
        <authorList>
            <consortium name="DOE Joint Genome Institute"/>
            <person name="Mock T."/>
            <person name="Otillar R.P."/>
            <person name="Strauss J."/>
            <person name="Dupont C."/>
            <person name="Frickenhaus S."/>
            <person name="Maumus F."/>
            <person name="Mcmullan M."/>
            <person name="Sanges R."/>
            <person name="Schmutz J."/>
            <person name="Toseland A."/>
            <person name="Valas R."/>
            <person name="Veluchamy A."/>
            <person name="Ward B.J."/>
            <person name="Allen A."/>
            <person name="Barry K."/>
            <person name="Falciatore A."/>
            <person name="Ferrante M."/>
            <person name="Fortunato A.E."/>
            <person name="Gloeckner G."/>
            <person name="Gruber A."/>
            <person name="Hipkin R."/>
            <person name="Janech M."/>
            <person name="Kroth P."/>
            <person name="Leese F."/>
            <person name="Lindquist E."/>
            <person name="Lyon B.R."/>
            <person name="Martin J."/>
            <person name="Mayer C."/>
            <person name="Parker M."/>
            <person name="Quesneville H."/>
            <person name="Raymond J."/>
            <person name="Uhlig C."/>
            <person name="Valentin K.U."/>
            <person name="Worden A.Z."/>
            <person name="Armbrust E.V."/>
            <person name="Bowler C."/>
            <person name="Green B."/>
            <person name="Moulton V."/>
            <person name="Van Oosterhout C."/>
            <person name="Grigoriev I."/>
        </authorList>
    </citation>
    <scope>NUCLEOTIDE SEQUENCE [LARGE SCALE GENOMIC DNA]</scope>
    <source>
        <strain evidence="3 4">CCMP1102</strain>
    </source>
</reference>
<dbReference type="InterPro" id="IPR046341">
    <property type="entry name" value="SET_dom_sf"/>
</dbReference>
<dbReference type="Proteomes" id="UP000095751">
    <property type="component" value="Unassembled WGS sequence"/>
</dbReference>
<organism evidence="3 4">
    <name type="scientific">Fragilariopsis cylindrus CCMP1102</name>
    <dbReference type="NCBI Taxonomy" id="635003"/>
    <lineage>
        <taxon>Eukaryota</taxon>
        <taxon>Sar</taxon>
        <taxon>Stramenopiles</taxon>
        <taxon>Ochrophyta</taxon>
        <taxon>Bacillariophyta</taxon>
        <taxon>Bacillariophyceae</taxon>
        <taxon>Bacillariophycidae</taxon>
        <taxon>Bacillariales</taxon>
        <taxon>Bacillariaceae</taxon>
        <taxon>Fragilariopsis</taxon>
    </lineage>
</organism>
<keyword evidence="1" id="KW-0732">Signal</keyword>
<dbReference type="Gene3D" id="2.170.270.10">
    <property type="entry name" value="SET domain"/>
    <property type="match status" value="1"/>
</dbReference>
<dbReference type="SMART" id="SM00317">
    <property type="entry name" value="SET"/>
    <property type="match status" value="1"/>
</dbReference>
<feature type="signal peptide" evidence="1">
    <location>
        <begin position="1"/>
        <end position="24"/>
    </location>
</feature>
<dbReference type="KEGG" id="fcy:FRACYDRAFT_227681"/>